<protein>
    <submittedName>
        <fullName evidence="1">Uncharacterized protein</fullName>
    </submittedName>
</protein>
<reference evidence="1 2" key="1">
    <citation type="submission" date="2024-04" db="EMBL/GenBank/DDBJ databases">
        <authorList>
            <person name="Fracassetti M."/>
        </authorList>
    </citation>
    <scope>NUCLEOTIDE SEQUENCE [LARGE SCALE GENOMIC DNA]</scope>
</reference>
<dbReference type="Proteomes" id="UP001497516">
    <property type="component" value="Chromosome 4"/>
</dbReference>
<organism evidence="1 2">
    <name type="scientific">Linum trigynum</name>
    <dbReference type="NCBI Taxonomy" id="586398"/>
    <lineage>
        <taxon>Eukaryota</taxon>
        <taxon>Viridiplantae</taxon>
        <taxon>Streptophyta</taxon>
        <taxon>Embryophyta</taxon>
        <taxon>Tracheophyta</taxon>
        <taxon>Spermatophyta</taxon>
        <taxon>Magnoliopsida</taxon>
        <taxon>eudicotyledons</taxon>
        <taxon>Gunneridae</taxon>
        <taxon>Pentapetalae</taxon>
        <taxon>rosids</taxon>
        <taxon>fabids</taxon>
        <taxon>Malpighiales</taxon>
        <taxon>Linaceae</taxon>
        <taxon>Linum</taxon>
    </lineage>
</organism>
<evidence type="ECO:0000313" key="1">
    <source>
        <dbReference type="EMBL" id="CAL1381708.1"/>
    </source>
</evidence>
<evidence type="ECO:0000313" key="2">
    <source>
        <dbReference type="Proteomes" id="UP001497516"/>
    </source>
</evidence>
<accession>A0AAV2E6Y4</accession>
<proteinExistence type="predicted"/>
<keyword evidence="2" id="KW-1185">Reference proteome</keyword>
<gene>
    <name evidence="1" type="ORF">LTRI10_LOCUS23073</name>
</gene>
<sequence length="164" mass="18337">MKRRKLKRCRESKFLLRCQLELSVKTTSLICPAPSFSTTLSSPATSGLLPSRSLTTLSLKSFAHQSSTEPKSPSRTTISILREDTGPDVTIVLDAASRSTIQIRAETPTCSAAAASIQNRRRRRNTTRIHSLRLLRSRRRCRYWRFIPTLAPTVRSAAEHDDGG</sequence>
<dbReference type="AlphaFoldDB" id="A0AAV2E6Y4"/>
<name>A0AAV2E6Y4_9ROSI</name>
<dbReference type="EMBL" id="OZ034817">
    <property type="protein sequence ID" value="CAL1381708.1"/>
    <property type="molecule type" value="Genomic_DNA"/>
</dbReference>